<evidence type="ECO:0000313" key="4">
    <source>
        <dbReference type="Proteomes" id="UP001234989"/>
    </source>
</evidence>
<evidence type="ECO:0000256" key="1">
    <source>
        <dbReference type="SAM" id="Coils"/>
    </source>
</evidence>
<keyword evidence="4" id="KW-1185">Reference proteome</keyword>
<dbReference type="Proteomes" id="UP001234989">
    <property type="component" value="Chromosome 1"/>
</dbReference>
<keyword evidence="1" id="KW-0175">Coiled coil</keyword>
<proteinExistence type="predicted"/>
<reference evidence="3" key="1">
    <citation type="submission" date="2023-08" db="EMBL/GenBank/DDBJ databases">
        <title>A de novo genome assembly of Solanum verrucosum Schlechtendal, a Mexican diploid species geographically isolated from the other diploid A-genome species in potato relatives.</title>
        <authorList>
            <person name="Hosaka K."/>
        </authorList>
    </citation>
    <scope>NUCLEOTIDE SEQUENCE</scope>
    <source>
        <tissue evidence="3">Young leaves</tissue>
    </source>
</reference>
<organism evidence="3 4">
    <name type="scientific">Solanum verrucosum</name>
    <dbReference type="NCBI Taxonomy" id="315347"/>
    <lineage>
        <taxon>Eukaryota</taxon>
        <taxon>Viridiplantae</taxon>
        <taxon>Streptophyta</taxon>
        <taxon>Embryophyta</taxon>
        <taxon>Tracheophyta</taxon>
        <taxon>Spermatophyta</taxon>
        <taxon>Magnoliopsida</taxon>
        <taxon>eudicotyledons</taxon>
        <taxon>Gunneridae</taxon>
        <taxon>Pentapetalae</taxon>
        <taxon>asterids</taxon>
        <taxon>lamiids</taxon>
        <taxon>Solanales</taxon>
        <taxon>Solanaceae</taxon>
        <taxon>Solanoideae</taxon>
        <taxon>Solaneae</taxon>
        <taxon>Solanum</taxon>
    </lineage>
</organism>
<accession>A0AAF0T5U2</accession>
<feature type="coiled-coil region" evidence="1">
    <location>
        <begin position="1"/>
        <end position="28"/>
    </location>
</feature>
<evidence type="ECO:0000256" key="2">
    <source>
        <dbReference type="SAM" id="MobiDB-lite"/>
    </source>
</evidence>
<gene>
    <name evidence="3" type="ORF">MTR67_002362</name>
</gene>
<dbReference type="EMBL" id="CP133612">
    <property type="protein sequence ID" value="WMV08977.1"/>
    <property type="molecule type" value="Genomic_DNA"/>
</dbReference>
<feature type="compositionally biased region" description="Basic residues" evidence="2">
    <location>
        <begin position="254"/>
        <end position="263"/>
    </location>
</feature>
<protein>
    <submittedName>
        <fullName evidence="3">Uncharacterized protein</fullName>
    </submittedName>
</protein>
<dbReference type="AlphaFoldDB" id="A0AAF0T5U2"/>
<name>A0AAF0T5U2_SOLVR</name>
<feature type="region of interest" description="Disordered" evidence="2">
    <location>
        <begin position="251"/>
        <end position="271"/>
    </location>
</feature>
<evidence type="ECO:0000313" key="3">
    <source>
        <dbReference type="EMBL" id="WMV08977.1"/>
    </source>
</evidence>
<feature type="region of interest" description="Disordered" evidence="2">
    <location>
        <begin position="76"/>
        <end position="109"/>
    </location>
</feature>
<sequence>MNQIEYNRNDVTQEIKKLNEKLGKLTIISPPSLTELVDLSDVCIEGLWSNMIFQKDSVTCTPLADFPRFMRPTVCSRSKPGNAGEESQALKSRSSLPPRKGKGSTHCAKSVDFPIEGTSECYSESSVSRTSCLISPTTKFSAGNETEFSEDTSDSDTKVAGFTKQHLSERDSIHKKFNLRLSKKNHANTMERVSTQNHSKVDNWLQLHKCASNINSSTHKNKRILAIPIPENKARVRDRIVADLHDEKVPGKGLRTRNTKHRDAKSVDMENHLSSELEEEVNVSHVVLKHFIAYEKSYSACSACNIDAITLNGTQGQVLDSTIEVSECRSFSGPADLNDLKLIMPDIAYQETYNISASTVNSLSIGLIGSPSSSKKKPNYEEMHDMEESNLENMHVPRCVSEGTKPCHYDLRSPSALSICKSNQMDYYLVPKSLDNTRTGGILSLLKPKVHILYSSALVALGFASLGLGHDFFYALTL</sequence>